<dbReference type="EMBL" id="QGKL01000029">
    <property type="protein sequence ID" value="PWQ96280.1"/>
    <property type="molecule type" value="Genomic_DNA"/>
</dbReference>
<proteinExistence type="predicted"/>
<protein>
    <submittedName>
        <fullName evidence="2">Uncharacterized protein</fullName>
    </submittedName>
</protein>
<evidence type="ECO:0000313" key="2">
    <source>
        <dbReference type="EMBL" id="PWQ96280.1"/>
    </source>
</evidence>
<gene>
    <name evidence="2" type="ORF">DKT75_09840</name>
</gene>
<reference evidence="2 3" key="1">
    <citation type="submission" date="2018-05" db="EMBL/GenBank/DDBJ databases">
        <title>Leucothrix arctica sp. nov., isolated from Arctic seawater.</title>
        <authorList>
            <person name="Choi A."/>
            <person name="Baek K."/>
        </authorList>
    </citation>
    <scope>NUCLEOTIDE SEQUENCE [LARGE SCALE GENOMIC DNA]</scope>
    <source>
        <strain evidence="2 3">IMCC9719</strain>
    </source>
</reference>
<sequence>MSTLKVAEILSLIGMMLLPAVTMAGSCKNIDITIQDHTGGEFKIKKIWHYDYASQEWRTNIAANRNLQNNYSTTYRKDLQKVKGEMTRVAVLYHQYDIQVERWAQSASFACHKGDSVVVNADEPGTMAIFERPPMEGRPIASY</sequence>
<feature type="chain" id="PRO_5016262491" evidence="1">
    <location>
        <begin position="25"/>
        <end position="143"/>
    </location>
</feature>
<dbReference type="RefSeq" id="WP_109823252.1">
    <property type="nucleotide sequence ID" value="NZ_QGKL01000029.1"/>
</dbReference>
<organism evidence="2 3">
    <name type="scientific">Leucothrix arctica</name>
    <dbReference type="NCBI Taxonomy" id="1481894"/>
    <lineage>
        <taxon>Bacteria</taxon>
        <taxon>Pseudomonadati</taxon>
        <taxon>Pseudomonadota</taxon>
        <taxon>Gammaproteobacteria</taxon>
        <taxon>Thiotrichales</taxon>
        <taxon>Thiotrichaceae</taxon>
        <taxon>Leucothrix</taxon>
    </lineage>
</organism>
<dbReference type="AlphaFoldDB" id="A0A317CIX6"/>
<accession>A0A317CIX6</accession>
<evidence type="ECO:0000313" key="3">
    <source>
        <dbReference type="Proteomes" id="UP000245506"/>
    </source>
</evidence>
<feature type="signal peptide" evidence="1">
    <location>
        <begin position="1"/>
        <end position="24"/>
    </location>
</feature>
<dbReference type="PROSITE" id="PS51257">
    <property type="entry name" value="PROKAR_LIPOPROTEIN"/>
    <property type="match status" value="1"/>
</dbReference>
<dbReference type="Proteomes" id="UP000245506">
    <property type="component" value="Unassembled WGS sequence"/>
</dbReference>
<evidence type="ECO:0000256" key="1">
    <source>
        <dbReference type="SAM" id="SignalP"/>
    </source>
</evidence>
<name>A0A317CIX6_9GAMM</name>
<dbReference type="OrthoDB" id="7397152at2"/>
<keyword evidence="1" id="KW-0732">Signal</keyword>
<keyword evidence="3" id="KW-1185">Reference proteome</keyword>
<comment type="caution">
    <text evidence="2">The sequence shown here is derived from an EMBL/GenBank/DDBJ whole genome shotgun (WGS) entry which is preliminary data.</text>
</comment>